<dbReference type="FunCoup" id="F0XMI4">
    <property type="interactions" value="84"/>
</dbReference>
<evidence type="ECO:0000256" key="1">
    <source>
        <dbReference type="ARBA" id="ARBA00008045"/>
    </source>
</evidence>
<dbReference type="GO" id="GO:0005737">
    <property type="term" value="C:cytoplasm"/>
    <property type="evidence" value="ECO:0007669"/>
    <property type="project" value="TreeGrafter"/>
</dbReference>
<gene>
    <name evidence="4" type="ORF">CMQ_6465</name>
</gene>
<sequence length="123" mass="13506">MSLSNEALQKLVREIETQAIQAQQQITVARSQVASKQREMRLAQLTRSELAALPTDTAVYEGVGKMFVAEPVTELSAKLDKQIKGLEGDVEGLGKRLHYLETTAKNSQEHISQMLRRGGGEAA</sequence>
<dbReference type="GeneID" id="25979901"/>
<dbReference type="SUPFAM" id="SSF46579">
    <property type="entry name" value="Prefoldin"/>
    <property type="match status" value="1"/>
</dbReference>
<dbReference type="RefSeq" id="XP_014171005.1">
    <property type="nucleotide sequence ID" value="XM_014315530.1"/>
</dbReference>
<feature type="coiled-coil region" evidence="3">
    <location>
        <begin position="5"/>
        <end position="32"/>
    </location>
</feature>
<evidence type="ECO:0000256" key="2">
    <source>
        <dbReference type="ARBA" id="ARBA00023186"/>
    </source>
</evidence>
<dbReference type="Proteomes" id="UP000007796">
    <property type="component" value="Unassembled WGS sequence"/>
</dbReference>
<keyword evidence="2" id="KW-0143">Chaperone</keyword>
<dbReference type="GO" id="GO:0044183">
    <property type="term" value="F:protein folding chaperone"/>
    <property type="evidence" value="ECO:0007669"/>
    <property type="project" value="TreeGrafter"/>
</dbReference>
<keyword evidence="5" id="KW-1185">Reference proteome</keyword>
<dbReference type="EMBL" id="GL629794">
    <property type="protein sequence ID" value="EFX01523.1"/>
    <property type="molecule type" value="Genomic_DNA"/>
</dbReference>
<comment type="similarity">
    <text evidence="1">Belongs to the prefoldin subunit beta family.</text>
</comment>
<evidence type="ECO:0000256" key="3">
    <source>
        <dbReference type="SAM" id="Coils"/>
    </source>
</evidence>
<evidence type="ECO:0000313" key="5">
    <source>
        <dbReference type="Proteomes" id="UP000007796"/>
    </source>
</evidence>
<dbReference type="AlphaFoldDB" id="F0XMI4"/>
<dbReference type="eggNOG" id="KOG3501">
    <property type="taxonomic scope" value="Eukaryota"/>
</dbReference>
<dbReference type="HOGENOM" id="CLU_122140_0_1_1"/>
<proteinExistence type="inferred from homology"/>
<dbReference type="InterPro" id="IPR009053">
    <property type="entry name" value="Prefoldin"/>
</dbReference>
<dbReference type="InterPro" id="IPR002777">
    <property type="entry name" value="PFD_beta-like"/>
</dbReference>
<dbReference type="PANTHER" id="PTHR20903:SF0">
    <property type="entry name" value="PREFOLDIN SUBUNIT 1"/>
    <property type="match status" value="1"/>
</dbReference>
<reference evidence="4 5" key="1">
    <citation type="journal article" date="2011" name="Proc. Natl. Acad. Sci. U.S.A.">
        <title>Genome and transcriptome analyses of the mountain pine beetle-fungal symbiont Grosmannia clavigera, a lodgepole pine pathogen.</title>
        <authorList>
            <person name="DiGuistini S."/>
            <person name="Wang Y."/>
            <person name="Liao N.Y."/>
            <person name="Taylor G."/>
            <person name="Tanguay P."/>
            <person name="Feau N."/>
            <person name="Henrissat B."/>
            <person name="Chan S.K."/>
            <person name="Hesse-Orce U."/>
            <person name="Alamouti S.M."/>
            <person name="Tsui C.K.M."/>
            <person name="Docking R.T."/>
            <person name="Levasseur A."/>
            <person name="Haridas S."/>
            <person name="Robertson G."/>
            <person name="Birol I."/>
            <person name="Holt R.A."/>
            <person name="Marra M.A."/>
            <person name="Hamelin R.C."/>
            <person name="Hirst M."/>
            <person name="Jones S.J.M."/>
            <person name="Bohlmann J."/>
            <person name="Breuil C."/>
        </authorList>
    </citation>
    <scope>NUCLEOTIDE SEQUENCE [LARGE SCALE GENOMIC DNA]</scope>
    <source>
        <strain evidence="5">kw1407 / UAMH 11150</strain>
    </source>
</reference>
<dbReference type="OrthoDB" id="2015447at2759"/>
<dbReference type="Pfam" id="PF01920">
    <property type="entry name" value="Prefoldin_2"/>
    <property type="match status" value="1"/>
</dbReference>
<dbReference type="GO" id="GO:0016272">
    <property type="term" value="C:prefoldin complex"/>
    <property type="evidence" value="ECO:0007669"/>
    <property type="project" value="InterPro"/>
</dbReference>
<accession>F0XMI4</accession>
<protein>
    <submittedName>
        <fullName evidence="4">Prefoldin subunit</fullName>
    </submittedName>
</protein>
<evidence type="ECO:0000313" key="4">
    <source>
        <dbReference type="EMBL" id="EFX01523.1"/>
    </source>
</evidence>
<dbReference type="PANTHER" id="PTHR20903">
    <property type="entry name" value="PREFOLDIN SUBUNIT 1-RELATED"/>
    <property type="match status" value="1"/>
</dbReference>
<dbReference type="InParanoid" id="F0XMI4"/>
<dbReference type="GO" id="GO:0051082">
    <property type="term" value="F:unfolded protein binding"/>
    <property type="evidence" value="ECO:0007669"/>
    <property type="project" value="InterPro"/>
</dbReference>
<dbReference type="Gene3D" id="1.10.287.370">
    <property type="match status" value="1"/>
</dbReference>
<name>F0XMI4_GROCL</name>
<organism evidence="5">
    <name type="scientific">Grosmannia clavigera (strain kw1407 / UAMH 11150)</name>
    <name type="common">Blue stain fungus</name>
    <name type="synonym">Graphiocladiella clavigera</name>
    <dbReference type="NCBI Taxonomy" id="655863"/>
    <lineage>
        <taxon>Eukaryota</taxon>
        <taxon>Fungi</taxon>
        <taxon>Dikarya</taxon>
        <taxon>Ascomycota</taxon>
        <taxon>Pezizomycotina</taxon>
        <taxon>Sordariomycetes</taxon>
        <taxon>Sordariomycetidae</taxon>
        <taxon>Ophiostomatales</taxon>
        <taxon>Ophiostomataceae</taxon>
        <taxon>Leptographium</taxon>
    </lineage>
</organism>
<keyword evidence="3" id="KW-0175">Coiled coil</keyword>
<dbReference type="STRING" id="655863.F0XMI4"/>
<dbReference type="CDD" id="cd23164">
    <property type="entry name" value="Prefoldin_1"/>
    <property type="match status" value="1"/>
</dbReference>